<comment type="caution">
    <text evidence="2">The sequence shown here is derived from an EMBL/GenBank/DDBJ whole genome shotgun (WGS) entry which is preliminary data.</text>
</comment>
<organism evidence="2 3">
    <name type="scientific">Kitasatospora viridis</name>
    <dbReference type="NCBI Taxonomy" id="281105"/>
    <lineage>
        <taxon>Bacteria</taxon>
        <taxon>Bacillati</taxon>
        <taxon>Actinomycetota</taxon>
        <taxon>Actinomycetes</taxon>
        <taxon>Kitasatosporales</taxon>
        <taxon>Streptomycetaceae</taxon>
        <taxon>Kitasatospora</taxon>
    </lineage>
</organism>
<accession>A0A561TT18</accession>
<evidence type="ECO:0000313" key="3">
    <source>
        <dbReference type="Proteomes" id="UP000317940"/>
    </source>
</evidence>
<reference evidence="2 3" key="1">
    <citation type="submission" date="2019-06" db="EMBL/GenBank/DDBJ databases">
        <title>Sequencing the genomes of 1000 actinobacteria strains.</title>
        <authorList>
            <person name="Klenk H.-P."/>
        </authorList>
    </citation>
    <scope>NUCLEOTIDE SEQUENCE [LARGE SCALE GENOMIC DNA]</scope>
    <source>
        <strain evidence="2 3">DSM 44826</strain>
    </source>
</reference>
<feature type="signal peptide" evidence="1">
    <location>
        <begin position="1"/>
        <end position="30"/>
    </location>
</feature>
<gene>
    <name evidence="2" type="ORF">FHX73_13298</name>
</gene>
<proteinExistence type="predicted"/>
<evidence type="ECO:0000313" key="2">
    <source>
        <dbReference type="EMBL" id="TWF90254.1"/>
    </source>
</evidence>
<evidence type="ECO:0008006" key="4">
    <source>
        <dbReference type="Google" id="ProtNLM"/>
    </source>
</evidence>
<sequence>MALRKPAALLAATLALSAASVVGITGTASAAPATPAHTALTLQQAKAILDRDLRNHTVLSPSQVHSAGVHPDLSCALGYVCGQGANGNSFAYSQCNHTYTLPNLIGNGPLNNNQTGHAVAYFFESSGLFLFSSQAPDYETVNWTPVQYAIAC</sequence>
<protein>
    <recommendedName>
        <fullName evidence="4">Peptidase inhibitor family I36</fullName>
    </recommendedName>
</protein>
<keyword evidence="1" id="KW-0732">Signal</keyword>
<dbReference type="Proteomes" id="UP000317940">
    <property type="component" value="Unassembled WGS sequence"/>
</dbReference>
<evidence type="ECO:0000256" key="1">
    <source>
        <dbReference type="SAM" id="SignalP"/>
    </source>
</evidence>
<name>A0A561TT18_9ACTN</name>
<dbReference type="OrthoDB" id="3541237at2"/>
<feature type="chain" id="PRO_5022069423" description="Peptidase inhibitor family I36" evidence="1">
    <location>
        <begin position="31"/>
        <end position="152"/>
    </location>
</feature>
<dbReference type="RefSeq" id="WP_145909470.1">
    <property type="nucleotide sequence ID" value="NZ_BAAAMZ010000001.1"/>
</dbReference>
<dbReference type="EMBL" id="VIWT01000003">
    <property type="protein sequence ID" value="TWF90254.1"/>
    <property type="molecule type" value="Genomic_DNA"/>
</dbReference>
<dbReference type="AlphaFoldDB" id="A0A561TT18"/>
<keyword evidence="3" id="KW-1185">Reference proteome</keyword>